<feature type="binding site" evidence="2">
    <location>
        <position position="72"/>
    </location>
    <ligand>
        <name>Fe cation</name>
        <dbReference type="ChEBI" id="CHEBI:24875"/>
    </ligand>
</feature>
<evidence type="ECO:0000259" key="5">
    <source>
        <dbReference type="Pfam" id="PF05726"/>
    </source>
</evidence>
<dbReference type="Gene3D" id="2.60.120.10">
    <property type="entry name" value="Jelly Rolls"/>
    <property type="match status" value="2"/>
</dbReference>
<protein>
    <recommendedName>
        <fullName evidence="7">Pirin N-terminal domain-containing protein</fullName>
    </recommendedName>
</protein>
<organism evidence="6">
    <name type="scientific">Proboscia inermis</name>
    <dbReference type="NCBI Taxonomy" id="420281"/>
    <lineage>
        <taxon>Eukaryota</taxon>
        <taxon>Sar</taxon>
        <taxon>Stramenopiles</taxon>
        <taxon>Ochrophyta</taxon>
        <taxon>Bacillariophyta</taxon>
        <taxon>Coscinodiscophyceae</taxon>
        <taxon>Rhizosoleniophycidae</taxon>
        <taxon>Rhizosoleniales</taxon>
        <taxon>Rhizosoleniaceae</taxon>
        <taxon>Proboscia</taxon>
    </lineage>
</organism>
<dbReference type="InterPro" id="IPR014710">
    <property type="entry name" value="RmlC-like_jellyroll"/>
</dbReference>
<feature type="binding site" evidence="2">
    <location>
        <position position="116"/>
    </location>
    <ligand>
        <name>Fe cation</name>
        <dbReference type="ChEBI" id="CHEBI:24875"/>
    </ligand>
</feature>
<dbReference type="GO" id="GO:0046872">
    <property type="term" value="F:metal ion binding"/>
    <property type="evidence" value="ECO:0007669"/>
    <property type="project" value="UniProtKB-KW"/>
</dbReference>
<feature type="binding site" evidence="2">
    <location>
        <position position="118"/>
    </location>
    <ligand>
        <name>Fe cation</name>
        <dbReference type="ChEBI" id="CHEBI:24875"/>
    </ligand>
</feature>
<dbReference type="PIRSF" id="PIRSF006232">
    <property type="entry name" value="Pirin"/>
    <property type="match status" value="1"/>
</dbReference>
<dbReference type="CDD" id="cd02247">
    <property type="entry name" value="cupin_pirin_C"/>
    <property type="match status" value="1"/>
</dbReference>
<feature type="binding site" evidence="2">
    <location>
        <position position="74"/>
    </location>
    <ligand>
        <name>Fe cation</name>
        <dbReference type="ChEBI" id="CHEBI:24875"/>
    </ligand>
</feature>
<dbReference type="EMBL" id="HBEL01002804">
    <property type="protein sequence ID" value="CAD8405215.1"/>
    <property type="molecule type" value="Transcribed_RNA"/>
</dbReference>
<dbReference type="Pfam" id="PF02678">
    <property type="entry name" value="Pirin"/>
    <property type="match status" value="1"/>
</dbReference>
<dbReference type="CDD" id="cd02909">
    <property type="entry name" value="cupin_pirin_N"/>
    <property type="match status" value="1"/>
</dbReference>
<accession>A0A7S0GAK4</accession>
<comment type="cofactor">
    <cofactor evidence="2">
        <name>Fe cation</name>
        <dbReference type="ChEBI" id="CHEBI:24875"/>
    </cofactor>
    <text evidence="2">Binds 1 Fe cation per subunit.</text>
</comment>
<dbReference type="InterPro" id="IPR011051">
    <property type="entry name" value="RmlC_Cupin_sf"/>
</dbReference>
<evidence type="ECO:0000259" key="4">
    <source>
        <dbReference type="Pfam" id="PF02678"/>
    </source>
</evidence>
<dbReference type="InterPro" id="IPR003829">
    <property type="entry name" value="Pirin_N_dom"/>
</dbReference>
<keyword evidence="2" id="KW-0408">Iron</keyword>
<evidence type="ECO:0000256" key="1">
    <source>
        <dbReference type="ARBA" id="ARBA00008416"/>
    </source>
</evidence>
<feature type="domain" description="Pirin C-terminal" evidence="5">
    <location>
        <begin position="195"/>
        <end position="309"/>
    </location>
</feature>
<comment type="similarity">
    <text evidence="1 3">Belongs to the pirin family.</text>
</comment>
<evidence type="ECO:0000256" key="2">
    <source>
        <dbReference type="PIRSR" id="PIRSR006232-1"/>
    </source>
</evidence>
<feature type="domain" description="Pirin N-terminal" evidence="4">
    <location>
        <begin position="43"/>
        <end position="138"/>
    </location>
</feature>
<evidence type="ECO:0000256" key="3">
    <source>
        <dbReference type="RuleBase" id="RU003457"/>
    </source>
</evidence>
<evidence type="ECO:0000313" key="6">
    <source>
        <dbReference type="EMBL" id="CAD8405215.1"/>
    </source>
</evidence>
<dbReference type="PANTHER" id="PTHR43594">
    <property type="entry name" value="QUERCETIN 2,3-DIOXYGENASE"/>
    <property type="match status" value="1"/>
</dbReference>
<dbReference type="InterPro" id="IPR053186">
    <property type="entry name" value="QDO-related"/>
</dbReference>
<name>A0A7S0GAK4_9STRA</name>
<keyword evidence="2" id="KW-0479">Metal-binding</keyword>
<dbReference type="AlphaFoldDB" id="A0A7S0GAK4"/>
<dbReference type="PANTHER" id="PTHR43594:SF1">
    <property type="entry name" value="QUERCETIN 2,3-DIOXYGENASE PA2418-RELATED"/>
    <property type="match status" value="1"/>
</dbReference>
<sequence length="310" mass="33420">MSSSSSSIRKKILGIYKILPTPSSHWVGDGFNVYPVFGPSAFDAEVSPWLMFDYAAPKKFPATKRRLGVGKHPHRGFETITIAFQGSVEHSDSVGNNDIIGPGDVQWMTAGRGIIHEEFHSTEFSKRGGIFEMCQIWLNLPSQDKMVPPAYQPILSNDIPLVSLDDNGYAKARVIAGTLNGVKGPATTHSPVELWDVTIQTKGTTTELPIPAGHNVVVFIRRGAAEIGNNSSGGKGSQLGPQGVALLRSEADDEEGTLLVLTALDDNTAIMILGGAPIHEPIAARGPFVMNTFDELAQANRDFRNGKFGR</sequence>
<dbReference type="SUPFAM" id="SSF51182">
    <property type="entry name" value="RmlC-like cupins"/>
    <property type="match status" value="1"/>
</dbReference>
<dbReference type="InterPro" id="IPR008778">
    <property type="entry name" value="Pirin_C_dom"/>
</dbReference>
<gene>
    <name evidence="6" type="ORF">PINE0816_LOCUS1324</name>
</gene>
<proteinExistence type="inferred from homology"/>
<reference evidence="6" key="1">
    <citation type="submission" date="2021-01" db="EMBL/GenBank/DDBJ databases">
        <authorList>
            <person name="Corre E."/>
            <person name="Pelletier E."/>
            <person name="Niang G."/>
            <person name="Scheremetjew M."/>
            <person name="Finn R."/>
            <person name="Kale V."/>
            <person name="Holt S."/>
            <person name="Cochrane G."/>
            <person name="Meng A."/>
            <person name="Brown T."/>
            <person name="Cohen L."/>
        </authorList>
    </citation>
    <scope>NUCLEOTIDE SEQUENCE</scope>
    <source>
        <strain evidence="6">CCAP1064/1</strain>
    </source>
</reference>
<dbReference type="Pfam" id="PF05726">
    <property type="entry name" value="Pirin_C"/>
    <property type="match status" value="1"/>
</dbReference>
<dbReference type="InterPro" id="IPR012093">
    <property type="entry name" value="Pirin"/>
</dbReference>
<evidence type="ECO:0008006" key="7">
    <source>
        <dbReference type="Google" id="ProtNLM"/>
    </source>
</evidence>